<accession>A0AAF5D0V1</accession>
<protein>
    <submittedName>
        <fullName evidence="2">Uncharacterized protein</fullName>
    </submittedName>
</protein>
<keyword evidence="1" id="KW-1185">Reference proteome</keyword>
<reference evidence="2" key="1">
    <citation type="submission" date="2024-02" db="UniProtKB">
        <authorList>
            <consortium name="WormBaseParasite"/>
        </authorList>
    </citation>
    <scope>IDENTIFICATION</scope>
</reference>
<name>A0AAF5D0V1_STRER</name>
<proteinExistence type="predicted"/>
<organism evidence="1 2">
    <name type="scientific">Strongyloides stercoralis</name>
    <name type="common">Threadworm</name>
    <dbReference type="NCBI Taxonomy" id="6248"/>
    <lineage>
        <taxon>Eukaryota</taxon>
        <taxon>Metazoa</taxon>
        <taxon>Ecdysozoa</taxon>
        <taxon>Nematoda</taxon>
        <taxon>Chromadorea</taxon>
        <taxon>Rhabditida</taxon>
        <taxon>Tylenchina</taxon>
        <taxon>Panagrolaimomorpha</taxon>
        <taxon>Strongyloidoidea</taxon>
        <taxon>Strongyloididae</taxon>
        <taxon>Strongyloides</taxon>
    </lineage>
</organism>
<evidence type="ECO:0000313" key="1">
    <source>
        <dbReference type="Proteomes" id="UP000035681"/>
    </source>
</evidence>
<sequence length="229" mass="25543">KNLHTSEPALVEQQLPIPPRIPPMFQIKFQSNNSSQLTPEEHSFFRFSSSRATTSKTAIIMSKFSILTTVSSSLQKSFYAPDSTPIQLNNNLQFTPEKSPPVSFSLSPLQKSSYASDFAPVEQQLSTLTEELSCFRLNCSIATSSSSLQRSFHASDSVPNNSPQFFLQQLPRSDFSRTTASNLLQKSLYPSVSALVRSREVPISLILLQQINRFQPLQKNIHASDLTTV</sequence>
<dbReference type="WBParaSite" id="TCONS_00004257.p1">
    <property type="protein sequence ID" value="TCONS_00004257.p1"/>
    <property type="gene ID" value="XLOC_001480"/>
</dbReference>
<evidence type="ECO:0000313" key="2">
    <source>
        <dbReference type="WBParaSite" id="TCONS_00004257.p1"/>
    </source>
</evidence>
<dbReference type="Proteomes" id="UP000035681">
    <property type="component" value="Unplaced"/>
</dbReference>
<dbReference type="AlphaFoldDB" id="A0AAF5D0V1"/>